<organism evidence="9 10">
    <name type="scientific">Dyella thiooxydans</name>
    <dbReference type="NCBI Taxonomy" id="445710"/>
    <lineage>
        <taxon>Bacteria</taxon>
        <taxon>Pseudomonadati</taxon>
        <taxon>Pseudomonadota</taxon>
        <taxon>Gammaproteobacteria</taxon>
        <taxon>Lysobacterales</taxon>
        <taxon>Rhodanobacteraceae</taxon>
        <taxon>Dyella</taxon>
    </lineage>
</organism>
<dbReference type="AlphaFoldDB" id="A0A160N3P8"/>
<comment type="catalytic activity">
    <reaction evidence="6">
        <text>a 2'-deoxycytidine in DNA + S-adenosyl-L-methionine = a 5-methyl-2'-deoxycytidine in DNA + S-adenosyl-L-homocysteine + H(+)</text>
        <dbReference type="Rhea" id="RHEA:13681"/>
        <dbReference type="Rhea" id="RHEA-COMP:11369"/>
        <dbReference type="Rhea" id="RHEA-COMP:11370"/>
        <dbReference type="ChEBI" id="CHEBI:15378"/>
        <dbReference type="ChEBI" id="CHEBI:57856"/>
        <dbReference type="ChEBI" id="CHEBI:59789"/>
        <dbReference type="ChEBI" id="CHEBI:85452"/>
        <dbReference type="ChEBI" id="CHEBI:85454"/>
        <dbReference type="EC" id="2.1.1.37"/>
    </reaction>
</comment>
<dbReference type="PROSITE" id="PS51679">
    <property type="entry name" value="SAM_MT_C5"/>
    <property type="match status" value="1"/>
</dbReference>
<dbReference type="PANTHER" id="PTHR10629">
    <property type="entry name" value="CYTOSINE-SPECIFIC METHYLTRANSFERASE"/>
    <property type="match status" value="1"/>
</dbReference>
<proteinExistence type="inferred from homology"/>
<dbReference type="GO" id="GO:0044027">
    <property type="term" value="P:negative regulation of gene expression via chromosomal CpG island methylation"/>
    <property type="evidence" value="ECO:0007669"/>
    <property type="project" value="TreeGrafter"/>
</dbReference>
<dbReference type="InterPro" id="IPR029063">
    <property type="entry name" value="SAM-dependent_MTases_sf"/>
</dbReference>
<reference evidence="9 10" key="1">
    <citation type="submission" date="2016-02" db="EMBL/GenBank/DDBJ databases">
        <title>Complete genome sequencing and analysis of ATSB10, Dyella thiooxydans isolated from rhizosphere soil of sunflower (Helianthus annuus L.).</title>
        <authorList>
            <person name="Lee Y."/>
            <person name="Hwangbo K."/>
            <person name="Chung H."/>
            <person name="Yoo J."/>
            <person name="Kim K.Y."/>
            <person name="Sa T.M."/>
            <person name="Um Y."/>
            <person name="Madhaiyan M."/>
        </authorList>
    </citation>
    <scope>NUCLEOTIDE SEQUENCE [LARGE SCALE GENOMIC DNA]</scope>
    <source>
        <strain evidence="9 10">ATSB10</strain>
    </source>
</reference>
<feature type="active site" evidence="7">
    <location>
        <position position="174"/>
    </location>
</feature>
<dbReference type="STRING" id="445710.ATSB10_31670"/>
<sequence>MCLPLIRDISADRLPALITSTIRGPQLLTVVRRRIENSIGIIDIFAGPGGLGEGFSSFEPNAGYRPFRIGVSAEMEQSAHATLRLRAFYRLLREREGNMPKQYLAYLQAAAAGKALPPESHFADGPLRTLWEEAAQEALNLKLGEPEHNSALYERINEVRQRHERLVLIGGPPCQAYSVVGRARQRNVKGFRTRGDHRHFLYREYLEILSRFTPDVFIMENVKGILSSTVGGRNMFASIREDLMDPGQALGKASSASVASHRYVLLPIHLESGSSRCPERAAGDPKEFVIRCENHGVPQARHRVIIMGVRADHADRALGVAGLHIPDVHPRLTDALSGLPTLRSGLSRRADVPNEWASAMERQKKRVSSALSRGSTSLRNRILSIPVDPALPRGSITYAAEPTGFAAQLWHRDQQVVVNHETRGHMESDLGRYLFCASYAMEHGRCLPLTEFPEVLKPEHANTDSGDFADRFRVQLPNRPSSTITSHLSKDGHAFIHWDASQCRSLTVREAARLQTFSDDYLFLGNRTQQFVQVGNAVPPIIARQIAKVVWSILD</sequence>
<keyword evidence="3 7" id="KW-0808">Transferase</keyword>
<gene>
    <name evidence="9" type="ORF">ATSB10_31670</name>
</gene>
<evidence type="ECO:0000256" key="3">
    <source>
        <dbReference type="ARBA" id="ARBA00022679"/>
    </source>
</evidence>
<name>A0A160N3P8_9GAMM</name>
<dbReference type="REBASE" id="145187">
    <property type="entry name" value="M.DthB10ORF31670P"/>
</dbReference>
<evidence type="ECO:0000313" key="9">
    <source>
        <dbReference type="EMBL" id="AND70621.1"/>
    </source>
</evidence>
<evidence type="ECO:0000313" key="10">
    <source>
        <dbReference type="Proteomes" id="UP000077255"/>
    </source>
</evidence>
<evidence type="ECO:0000256" key="2">
    <source>
        <dbReference type="ARBA" id="ARBA00022603"/>
    </source>
</evidence>
<dbReference type="EC" id="2.1.1.37" evidence="1"/>
<evidence type="ECO:0000256" key="6">
    <source>
        <dbReference type="ARBA" id="ARBA00047422"/>
    </source>
</evidence>
<evidence type="ECO:0000256" key="7">
    <source>
        <dbReference type="PROSITE-ProRule" id="PRU01016"/>
    </source>
</evidence>
<dbReference type="SUPFAM" id="SSF53335">
    <property type="entry name" value="S-adenosyl-L-methionine-dependent methyltransferases"/>
    <property type="match status" value="1"/>
</dbReference>
<keyword evidence="5" id="KW-0680">Restriction system</keyword>
<evidence type="ECO:0000256" key="8">
    <source>
        <dbReference type="RuleBase" id="RU000416"/>
    </source>
</evidence>
<dbReference type="Gene3D" id="3.40.50.150">
    <property type="entry name" value="Vaccinia Virus protein VP39"/>
    <property type="match status" value="1"/>
</dbReference>
<protein>
    <recommendedName>
        <fullName evidence="1">DNA (cytosine-5-)-methyltransferase</fullName>
        <ecNumber evidence="1">2.1.1.37</ecNumber>
    </recommendedName>
</protein>
<evidence type="ECO:0000256" key="1">
    <source>
        <dbReference type="ARBA" id="ARBA00011975"/>
    </source>
</evidence>
<dbReference type="Pfam" id="PF00145">
    <property type="entry name" value="DNA_methylase"/>
    <property type="match status" value="2"/>
</dbReference>
<comment type="similarity">
    <text evidence="7 8">Belongs to the class I-like SAM-binding methyltransferase superfamily. C5-methyltransferase family.</text>
</comment>
<dbReference type="PRINTS" id="PR00105">
    <property type="entry name" value="C5METTRFRASE"/>
</dbReference>
<dbReference type="KEGG" id="dtx:ATSB10_31670"/>
<evidence type="ECO:0000256" key="5">
    <source>
        <dbReference type="ARBA" id="ARBA00022747"/>
    </source>
</evidence>
<dbReference type="InterPro" id="IPR050390">
    <property type="entry name" value="C5-Methyltransferase"/>
</dbReference>
<dbReference type="Proteomes" id="UP000077255">
    <property type="component" value="Chromosome"/>
</dbReference>
<dbReference type="EMBL" id="CP014841">
    <property type="protein sequence ID" value="AND70621.1"/>
    <property type="molecule type" value="Genomic_DNA"/>
</dbReference>
<keyword evidence="2 7" id="KW-0489">Methyltransferase</keyword>
<dbReference type="NCBIfam" id="TIGR00675">
    <property type="entry name" value="dcm"/>
    <property type="match status" value="1"/>
</dbReference>
<dbReference type="GO" id="GO:0003886">
    <property type="term" value="F:DNA (cytosine-5-)-methyltransferase activity"/>
    <property type="evidence" value="ECO:0007669"/>
    <property type="project" value="UniProtKB-EC"/>
</dbReference>
<dbReference type="Gene3D" id="3.90.120.10">
    <property type="entry name" value="DNA Methylase, subunit A, domain 2"/>
    <property type="match status" value="1"/>
</dbReference>
<keyword evidence="4 7" id="KW-0949">S-adenosyl-L-methionine</keyword>
<dbReference type="PATRIC" id="fig|445710.3.peg.3165"/>
<dbReference type="InterPro" id="IPR001525">
    <property type="entry name" value="C5_MeTfrase"/>
</dbReference>
<evidence type="ECO:0000256" key="4">
    <source>
        <dbReference type="ARBA" id="ARBA00022691"/>
    </source>
</evidence>
<dbReference type="GO" id="GO:0003677">
    <property type="term" value="F:DNA binding"/>
    <property type="evidence" value="ECO:0007669"/>
    <property type="project" value="TreeGrafter"/>
</dbReference>
<dbReference type="GO" id="GO:0032259">
    <property type="term" value="P:methylation"/>
    <property type="evidence" value="ECO:0007669"/>
    <property type="project" value="UniProtKB-KW"/>
</dbReference>
<accession>A0A160N3P8</accession>
<dbReference type="PANTHER" id="PTHR10629:SF52">
    <property type="entry name" value="DNA (CYTOSINE-5)-METHYLTRANSFERASE 1"/>
    <property type="match status" value="1"/>
</dbReference>
<keyword evidence="10" id="KW-1185">Reference proteome</keyword>
<dbReference type="GO" id="GO:0009307">
    <property type="term" value="P:DNA restriction-modification system"/>
    <property type="evidence" value="ECO:0007669"/>
    <property type="project" value="UniProtKB-KW"/>
</dbReference>